<dbReference type="InterPro" id="IPR007527">
    <property type="entry name" value="Znf_SWIM"/>
</dbReference>
<evidence type="ECO:0000313" key="3">
    <source>
        <dbReference type="EMBL" id="RNA28522.1"/>
    </source>
</evidence>
<dbReference type="PROSITE" id="PS50966">
    <property type="entry name" value="ZF_SWIM"/>
    <property type="match status" value="1"/>
</dbReference>
<dbReference type="Proteomes" id="UP000276133">
    <property type="component" value="Unassembled WGS sequence"/>
</dbReference>
<dbReference type="GO" id="GO:0008270">
    <property type="term" value="F:zinc ion binding"/>
    <property type="evidence" value="ECO:0007669"/>
    <property type="project" value="UniProtKB-KW"/>
</dbReference>
<name>A0A3M7RYH1_BRAPC</name>
<evidence type="ECO:0000313" key="4">
    <source>
        <dbReference type="Proteomes" id="UP000276133"/>
    </source>
</evidence>
<keyword evidence="1" id="KW-0479">Metal-binding</keyword>
<keyword evidence="1" id="KW-0862">Zinc</keyword>
<organism evidence="3 4">
    <name type="scientific">Brachionus plicatilis</name>
    <name type="common">Marine rotifer</name>
    <name type="synonym">Brachionus muelleri</name>
    <dbReference type="NCBI Taxonomy" id="10195"/>
    <lineage>
        <taxon>Eukaryota</taxon>
        <taxon>Metazoa</taxon>
        <taxon>Spiralia</taxon>
        <taxon>Gnathifera</taxon>
        <taxon>Rotifera</taxon>
        <taxon>Eurotatoria</taxon>
        <taxon>Monogononta</taxon>
        <taxon>Pseudotrocha</taxon>
        <taxon>Ploima</taxon>
        <taxon>Brachionidae</taxon>
        <taxon>Brachionus</taxon>
    </lineage>
</organism>
<feature type="domain" description="SWIM-type" evidence="2">
    <location>
        <begin position="7"/>
        <end position="44"/>
    </location>
</feature>
<keyword evidence="1" id="KW-0863">Zinc-finger</keyword>
<gene>
    <name evidence="3" type="ORF">BpHYR1_000588</name>
</gene>
<accession>A0A3M7RYH1</accession>
<comment type="caution">
    <text evidence="3">The sequence shown here is derived from an EMBL/GenBank/DDBJ whole genome shotgun (WGS) entry which is preliminary data.</text>
</comment>
<proteinExistence type="predicted"/>
<keyword evidence="4" id="KW-1185">Reference proteome</keyword>
<dbReference type="EMBL" id="REGN01002376">
    <property type="protein sequence ID" value="RNA28522.1"/>
    <property type="molecule type" value="Genomic_DNA"/>
</dbReference>
<evidence type="ECO:0000256" key="1">
    <source>
        <dbReference type="PROSITE-ProRule" id="PRU00325"/>
    </source>
</evidence>
<sequence>MYDVFGLRIVKFNTENWIHSTCTCYTYLKEFLCKHILVYDSIIGCIPKPGKRKKPNFCLKTNIFVIKFKIKNQFSFLLSLSKFSEEYKNMPFFFIVV</sequence>
<reference evidence="3 4" key="1">
    <citation type="journal article" date="2018" name="Sci. Rep.">
        <title>Genomic signatures of local adaptation to the degree of environmental predictability in rotifers.</title>
        <authorList>
            <person name="Franch-Gras L."/>
            <person name="Hahn C."/>
            <person name="Garcia-Roger E.M."/>
            <person name="Carmona M.J."/>
            <person name="Serra M."/>
            <person name="Gomez A."/>
        </authorList>
    </citation>
    <scope>NUCLEOTIDE SEQUENCE [LARGE SCALE GENOMIC DNA]</scope>
    <source>
        <strain evidence="3">HYR1</strain>
    </source>
</reference>
<dbReference type="AlphaFoldDB" id="A0A3M7RYH1"/>
<protein>
    <recommendedName>
        <fullName evidence="2">SWIM-type domain-containing protein</fullName>
    </recommendedName>
</protein>
<evidence type="ECO:0000259" key="2">
    <source>
        <dbReference type="PROSITE" id="PS50966"/>
    </source>
</evidence>